<dbReference type="GO" id="GO:0030058">
    <property type="term" value="F:aliphatic amine dehydrogenase activity"/>
    <property type="evidence" value="ECO:0007669"/>
    <property type="project" value="InterPro"/>
</dbReference>
<protein>
    <submittedName>
        <fullName evidence="10">Amine dehydrogenase</fullName>
        <ecNumber evidence="10">1.4.9.2</ecNumber>
    </submittedName>
</protein>
<keyword evidence="6" id="KW-0249">Electron transport</keyword>
<name>A0A379IQH6_ECTME</name>
<dbReference type="GO" id="GO:0042597">
    <property type="term" value="C:periplasmic space"/>
    <property type="evidence" value="ECO:0007669"/>
    <property type="project" value="UniProtKB-SubCell"/>
</dbReference>
<evidence type="ECO:0000313" key="10">
    <source>
        <dbReference type="EMBL" id="SUD38452.1"/>
    </source>
</evidence>
<reference evidence="10 11" key="1">
    <citation type="submission" date="2018-06" db="EMBL/GenBank/DDBJ databases">
        <authorList>
            <consortium name="Pathogen Informatics"/>
            <person name="Doyle S."/>
        </authorList>
    </citation>
    <scope>NUCLEOTIDE SEQUENCE [LARGE SCALE GENOMIC DNA]</scope>
    <source>
        <strain evidence="10 11">NCTC10899</strain>
    </source>
</reference>
<evidence type="ECO:0000256" key="4">
    <source>
        <dbReference type="ARBA" id="ARBA00022729"/>
    </source>
</evidence>
<dbReference type="AlphaFoldDB" id="A0A379IQH6"/>
<organism evidence="10 11">
    <name type="scientific">Ectopseudomonas mendocina</name>
    <name type="common">Pseudomonas mendocina</name>
    <dbReference type="NCBI Taxonomy" id="300"/>
    <lineage>
        <taxon>Bacteria</taxon>
        <taxon>Pseudomonadati</taxon>
        <taxon>Pseudomonadota</taxon>
        <taxon>Gammaproteobacteria</taxon>
        <taxon>Pseudomonadales</taxon>
        <taxon>Pseudomonadaceae</taxon>
        <taxon>Ectopseudomonas</taxon>
    </lineage>
</organism>
<evidence type="ECO:0000256" key="8">
    <source>
        <dbReference type="PIRSR" id="PIRSR609451-50"/>
    </source>
</evidence>
<sequence>MPIPNHLPSENACMLTRHSARLLSTPSAMPRTPDNKENSMRTPRIIRQTALALGLSLVGLGAHAELPRDTIGQETLPFPPSPHRAYIVDAEFENLVTGRITVVDPDSKRMLGMVSTGFAAPSTLSHDGKYLYTADLFYSRGTRGTRTDVLTAWNTSTLSPDWEVEIPNKRAVMLPERHALGASSDDRFIYIYNFTPSTSVTVVDTQAKKVVSEISIPGCVLNYPVGKRRFASLCGDGKLQVVTLDDAGKETARSHTAFFDPNAEKLVERAYAVGDTYYFVTTTGTVRAVDFSGEQPKIIPAWELVTEAADKKAGWAPGGWQLIAVAPKLNRLYALMHDTHEPLKWEDPSTIIWVYDLKTRKRIGTLEAPAPIWSLQATTDDQPRLLGANVTGGLEVFDLSSGKHTGTVEGIAKTAIHVLSH</sequence>
<keyword evidence="3" id="KW-0813">Transport</keyword>
<keyword evidence="4" id="KW-0732">Signal</keyword>
<dbReference type="GO" id="GO:0030059">
    <property type="term" value="F:aralkylamine dehydrogenase (azurin) activity"/>
    <property type="evidence" value="ECO:0007669"/>
    <property type="project" value="UniProtKB-EC"/>
</dbReference>
<comment type="subcellular location">
    <subcellularLocation>
        <location evidence="1">Periplasm</location>
    </subcellularLocation>
</comment>
<dbReference type="Pfam" id="PF06433">
    <property type="entry name" value="Me-amine-dh_H"/>
    <property type="match status" value="1"/>
</dbReference>
<dbReference type="InterPro" id="IPR009451">
    <property type="entry name" value="Metamine_DH_Hvc"/>
</dbReference>
<keyword evidence="7 10" id="KW-0560">Oxidoreductase</keyword>
<evidence type="ECO:0000256" key="2">
    <source>
        <dbReference type="ARBA" id="ARBA00010548"/>
    </source>
</evidence>
<evidence type="ECO:0000256" key="9">
    <source>
        <dbReference type="SAM" id="MobiDB-lite"/>
    </source>
</evidence>
<keyword evidence="5" id="KW-0574">Periplasm</keyword>
<gene>
    <name evidence="10" type="primary">aauB</name>
    <name evidence="10" type="ORF">NCTC10899_01239</name>
</gene>
<dbReference type="InterPro" id="IPR011044">
    <property type="entry name" value="Quino_amine_DH_bsu"/>
</dbReference>
<evidence type="ECO:0000256" key="3">
    <source>
        <dbReference type="ARBA" id="ARBA00022448"/>
    </source>
</evidence>
<evidence type="ECO:0000256" key="1">
    <source>
        <dbReference type="ARBA" id="ARBA00004418"/>
    </source>
</evidence>
<accession>A0A379IQH6</accession>
<evidence type="ECO:0000256" key="5">
    <source>
        <dbReference type="ARBA" id="ARBA00022764"/>
    </source>
</evidence>
<feature type="disulfide bond" evidence="8">
    <location>
        <begin position="219"/>
        <end position="234"/>
    </location>
</feature>
<evidence type="ECO:0000256" key="6">
    <source>
        <dbReference type="ARBA" id="ARBA00022982"/>
    </source>
</evidence>
<comment type="similarity">
    <text evidence="2">Belongs to the aromatic amine dehydrogenase heavy chain family.</text>
</comment>
<proteinExistence type="inferred from homology"/>
<feature type="region of interest" description="Disordered" evidence="9">
    <location>
        <begin position="22"/>
        <end position="41"/>
    </location>
</feature>
<evidence type="ECO:0000256" key="7">
    <source>
        <dbReference type="ARBA" id="ARBA00023002"/>
    </source>
</evidence>
<dbReference type="Gene3D" id="2.130.10.10">
    <property type="entry name" value="YVTN repeat-like/Quinoprotein amine dehydrogenase"/>
    <property type="match status" value="1"/>
</dbReference>
<evidence type="ECO:0000313" key="11">
    <source>
        <dbReference type="Proteomes" id="UP000254260"/>
    </source>
</evidence>
<dbReference type="EMBL" id="UGUU01000001">
    <property type="protein sequence ID" value="SUD38452.1"/>
    <property type="molecule type" value="Genomic_DNA"/>
</dbReference>
<dbReference type="InterPro" id="IPR015943">
    <property type="entry name" value="WD40/YVTN_repeat-like_dom_sf"/>
</dbReference>
<dbReference type="Proteomes" id="UP000254260">
    <property type="component" value="Unassembled WGS sequence"/>
</dbReference>
<dbReference type="SUPFAM" id="SSF50969">
    <property type="entry name" value="YVTN repeat-like/Quinoprotein amine dehydrogenase"/>
    <property type="match status" value="1"/>
</dbReference>
<dbReference type="EC" id="1.4.9.2" evidence="10"/>
<keyword evidence="8" id="KW-1015">Disulfide bond</keyword>